<dbReference type="OrthoDB" id="9813940at2"/>
<keyword evidence="3" id="KW-0597">Phosphoprotein</keyword>
<dbReference type="AlphaFoldDB" id="A0A1G9WXX4"/>
<dbReference type="EC" id="2.7.13.3" evidence="2"/>
<dbReference type="GO" id="GO:0004673">
    <property type="term" value="F:protein histidine kinase activity"/>
    <property type="evidence" value="ECO:0007669"/>
    <property type="project" value="UniProtKB-EC"/>
</dbReference>
<name>A0A1G9WXX4_9HYPH</name>
<dbReference type="Proteomes" id="UP000198704">
    <property type="component" value="Unassembled WGS sequence"/>
</dbReference>
<accession>A0A1G9WXX4</accession>
<dbReference type="STRING" id="582672.SAMN05216360_104170"/>
<sequence length="144" mass="15455">MLLLGHSETANVRDLVRGTLALHEDKAGRFHISGPNLFIGPSAALMLGLVLHELATNATKYGALSTAAGRVDLDWSVTGDGEDAEFRLDWRERDGPPVAPPDRKGFGSRLIERGMGGGRVAIDYRVESVSCVVSVPMKSLQSRA</sequence>
<dbReference type="PANTHER" id="PTHR41523:SF7">
    <property type="entry name" value="HISTIDINE KINASE"/>
    <property type="match status" value="1"/>
</dbReference>
<evidence type="ECO:0000256" key="7">
    <source>
        <dbReference type="ARBA" id="ARBA00022840"/>
    </source>
</evidence>
<dbReference type="GO" id="GO:0005524">
    <property type="term" value="F:ATP binding"/>
    <property type="evidence" value="ECO:0007669"/>
    <property type="project" value="UniProtKB-KW"/>
</dbReference>
<evidence type="ECO:0000256" key="1">
    <source>
        <dbReference type="ARBA" id="ARBA00000085"/>
    </source>
</evidence>
<dbReference type="PANTHER" id="PTHR41523">
    <property type="entry name" value="TWO-COMPONENT SYSTEM SENSOR PROTEIN"/>
    <property type="match status" value="1"/>
</dbReference>
<protein>
    <recommendedName>
        <fullName evidence="2">histidine kinase</fullName>
        <ecNumber evidence="2">2.7.13.3</ecNumber>
    </recommendedName>
</protein>
<evidence type="ECO:0000313" key="9">
    <source>
        <dbReference type="Proteomes" id="UP000198704"/>
    </source>
</evidence>
<evidence type="ECO:0000256" key="2">
    <source>
        <dbReference type="ARBA" id="ARBA00012438"/>
    </source>
</evidence>
<proteinExistence type="predicted"/>
<evidence type="ECO:0000256" key="5">
    <source>
        <dbReference type="ARBA" id="ARBA00022741"/>
    </source>
</evidence>
<gene>
    <name evidence="8" type="ORF">SAMN05216360_104170</name>
</gene>
<keyword evidence="6" id="KW-0418">Kinase</keyword>
<keyword evidence="9" id="KW-1185">Reference proteome</keyword>
<comment type="catalytic activity">
    <reaction evidence="1">
        <text>ATP + protein L-histidine = ADP + protein N-phospho-L-histidine.</text>
        <dbReference type="EC" id="2.7.13.3"/>
    </reaction>
</comment>
<keyword evidence="7" id="KW-0067">ATP-binding</keyword>
<dbReference type="EMBL" id="FNHS01000004">
    <property type="protein sequence ID" value="SDM89350.1"/>
    <property type="molecule type" value="Genomic_DNA"/>
</dbReference>
<keyword evidence="4" id="KW-0808">Transferase</keyword>
<dbReference type="Gene3D" id="3.30.565.10">
    <property type="entry name" value="Histidine kinase-like ATPase, C-terminal domain"/>
    <property type="match status" value="1"/>
</dbReference>
<evidence type="ECO:0000256" key="3">
    <source>
        <dbReference type="ARBA" id="ARBA00022553"/>
    </source>
</evidence>
<dbReference type="SUPFAM" id="SSF55874">
    <property type="entry name" value="ATPase domain of HSP90 chaperone/DNA topoisomerase II/histidine kinase"/>
    <property type="match status" value="1"/>
</dbReference>
<dbReference type="InterPro" id="IPR036890">
    <property type="entry name" value="HATPase_C_sf"/>
</dbReference>
<evidence type="ECO:0000256" key="4">
    <source>
        <dbReference type="ARBA" id="ARBA00022679"/>
    </source>
</evidence>
<organism evidence="8 9">
    <name type="scientific">Methylobacterium phyllostachyos</name>
    <dbReference type="NCBI Taxonomy" id="582672"/>
    <lineage>
        <taxon>Bacteria</taxon>
        <taxon>Pseudomonadati</taxon>
        <taxon>Pseudomonadota</taxon>
        <taxon>Alphaproteobacteria</taxon>
        <taxon>Hyphomicrobiales</taxon>
        <taxon>Methylobacteriaceae</taxon>
        <taxon>Methylobacterium</taxon>
    </lineage>
</organism>
<keyword evidence="5" id="KW-0547">Nucleotide-binding</keyword>
<evidence type="ECO:0000313" key="8">
    <source>
        <dbReference type="EMBL" id="SDM89350.1"/>
    </source>
</evidence>
<reference evidence="9" key="1">
    <citation type="submission" date="2016-10" db="EMBL/GenBank/DDBJ databases">
        <authorList>
            <person name="Varghese N."/>
            <person name="Submissions S."/>
        </authorList>
    </citation>
    <scope>NUCLEOTIDE SEQUENCE [LARGE SCALE GENOMIC DNA]</scope>
    <source>
        <strain evidence="9">BL47</strain>
    </source>
</reference>
<evidence type="ECO:0000256" key="6">
    <source>
        <dbReference type="ARBA" id="ARBA00022777"/>
    </source>
</evidence>